<dbReference type="Proteomes" id="UP000799444">
    <property type="component" value="Unassembled WGS sequence"/>
</dbReference>
<dbReference type="AlphaFoldDB" id="A0A9P4R9Z2"/>
<reference evidence="4" key="1">
    <citation type="journal article" date="2020" name="Stud. Mycol.">
        <title>101 Dothideomycetes genomes: a test case for predicting lifestyles and emergence of pathogens.</title>
        <authorList>
            <person name="Haridas S."/>
            <person name="Albert R."/>
            <person name="Binder M."/>
            <person name="Bloem J."/>
            <person name="Labutti K."/>
            <person name="Salamov A."/>
            <person name="Andreopoulos B."/>
            <person name="Baker S."/>
            <person name="Barry K."/>
            <person name="Bills G."/>
            <person name="Bluhm B."/>
            <person name="Cannon C."/>
            <person name="Castanera R."/>
            <person name="Culley D."/>
            <person name="Daum C."/>
            <person name="Ezra D."/>
            <person name="Gonzalez J."/>
            <person name="Henrissat B."/>
            <person name="Kuo A."/>
            <person name="Liang C."/>
            <person name="Lipzen A."/>
            <person name="Lutzoni F."/>
            <person name="Magnuson J."/>
            <person name="Mondo S."/>
            <person name="Nolan M."/>
            <person name="Ohm R."/>
            <person name="Pangilinan J."/>
            <person name="Park H.-J."/>
            <person name="Ramirez L."/>
            <person name="Alfaro M."/>
            <person name="Sun H."/>
            <person name="Tritt A."/>
            <person name="Yoshinaga Y."/>
            <person name="Zwiers L.-H."/>
            <person name="Turgeon B."/>
            <person name="Goodwin S."/>
            <person name="Spatafora J."/>
            <person name="Crous P."/>
            <person name="Grigoriev I."/>
        </authorList>
    </citation>
    <scope>NUCLEOTIDE SEQUENCE</scope>
    <source>
        <strain evidence="4">CBS 125425</strain>
    </source>
</reference>
<feature type="signal peptide" evidence="3">
    <location>
        <begin position="1"/>
        <end position="21"/>
    </location>
</feature>
<dbReference type="EMBL" id="ML996104">
    <property type="protein sequence ID" value="KAF2739462.1"/>
    <property type="molecule type" value="Genomic_DNA"/>
</dbReference>
<feature type="compositionally biased region" description="Low complexity" evidence="1">
    <location>
        <begin position="148"/>
        <end position="158"/>
    </location>
</feature>
<feature type="region of interest" description="Disordered" evidence="1">
    <location>
        <begin position="181"/>
        <end position="200"/>
    </location>
</feature>
<feature type="chain" id="PRO_5040344162" description="Transmembrane protein" evidence="3">
    <location>
        <begin position="22"/>
        <end position="252"/>
    </location>
</feature>
<protein>
    <recommendedName>
        <fullName evidence="6">Transmembrane protein</fullName>
    </recommendedName>
</protein>
<evidence type="ECO:0000256" key="3">
    <source>
        <dbReference type="SAM" id="SignalP"/>
    </source>
</evidence>
<sequence>MMHFFFCFCLTSLSFTATLTASFCSATGIFTDEVVHIPAPIAPAQLTERDVNQSPRFTFLPPPTTLSSVASATAPVISPITKRDGPGTNNIKSDSDLKHEQESNTPIRWYQAQWLMIVTWVLMIYSAISLLLYLALWAMGLDMPFLPSGASSSSRSSAPQEFRRSRSGRPRSIYVPSSFTFTALPPRHQGPNLSSDDNSRTRTVSAELVLLTAPLSPRAEYWARLDRLGIEQDRRRREEQAINAQLRRWGMI</sequence>
<evidence type="ECO:0000313" key="5">
    <source>
        <dbReference type="Proteomes" id="UP000799444"/>
    </source>
</evidence>
<proteinExistence type="predicted"/>
<keyword evidence="2" id="KW-1133">Transmembrane helix</keyword>
<keyword evidence="5" id="KW-1185">Reference proteome</keyword>
<gene>
    <name evidence="4" type="ORF">EJ04DRAFT_326548</name>
</gene>
<comment type="caution">
    <text evidence="4">The sequence shown here is derived from an EMBL/GenBank/DDBJ whole genome shotgun (WGS) entry which is preliminary data.</text>
</comment>
<feature type="compositionally biased region" description="Polar residues" evidence="1">
    <location>
        <begin position="191"/>
        <end position="200"/>
    </location>
</feature>
<evidence type="ECO:0008006" key="6">
    <source>
        <dbReference type="Google" id="ProtNLM"/>
    </source>
</evidence>
<keyword evidence="2" id="KW-0472">Membrane</keyword>
<name>A0A9P4R9Z2_9PLEO</name>
<evidence type="ECO:0000256" key="1">
    <source>
        <dbReference type="SAM" id="MobiDB-lite"/>
    </source>
</evidence>
<keyword evidence="3" id="KW-0732">Signal</keyword>
<keyword evidence="2" id="KW-0812">Transmembrane</keyword>
<feature type="transmembrane region" description="Helical" evidence="2">
    <location>
        <begin position="114"/>
        <end position="136"/>
    </location>
</feature>
<evidence type="ECO:0000313" key="4">
    <source>
        <dbReference type="EMBL" id="KAF2739462.1"/>
    </source>
</evidence>
<accession>A0A9P4R9Z2</accession>
<feature type="region of interest" description="Disordered" evidence="1">
    <location>
        <begin position="148"/>
        <end position="173"/>
    </location>
</feature>
<organism evidence="4 5">
    <name type="scientific">Polyplosphaeria fusca</name>
    <dbReference type="NCBI Taxonomy" id="682080"/>
    <lineage>
        <taxon>Eukaryota</taxon>
        <taxon>Fungi</taxon>
        <taxon>Dikarya</taxon>
        <taxon>Ascomycota</taxon>
        <taxon>Pezizomycotina</taxon>
        <taxon>Dothideomycetes</taxon>
        <taxon>Pleosporomycetidae</taxon>
        <taxon>Pleosporales</taxon>
        <taxon>Tetraplosphaeriaceae</taxon>
        <taxon>Polyplosphaeria</taxon>
    </lineage>
</organism>
<evidence type="ECO:0000256" key="2">
    <source>
        <dbReference type="SAM" id="Phobius"/>
    </source>
</evidence>